<organism evidence="2 3">
    <name type="scientific">Muraenolepis orangiensis</name>
    <name type="common">Patagonian moray cod</name>
    <dbReference type="NCBI Taxonomy" id="630683"/>
    <lineage>
        <taxon>Eukaryota</taxon>
        <taxon>Metazoa</taxon>
        <taxon>Chordata</taxon>
        <taxon>Craniata</taxon>
        <taxon>Vertebrata</taxon>
        <taxon>Euteleostomi</taxon>
        <taxon>Actinopterygii</taxon>
        <taxon>Neopterygii</taxon>
        <taxon>Teleostei</taxon>
        <taxon>Neoteleostei</taxon>
        <taxon>Acanthomorphata</taxon>
        <taxon>Zeiogadaria</taxon>
        <taxon>Gadariae</taxon>
        <taxon>Gadiformes</taxon>
        <taxon>Muraenolepidoidei</taxon>
        <taxon>Muraenolepididae</taxon>
        <taxon>Muraenolepis</taxon>
    </lineage>
</organism>
<keyword evidence="3" id="KW-1185">Reference proteome</keyword>
<dbReference type="EMBL" id="JANIIK010000110">
    <property type="protein sequence ID" value="KAJ3597051.1"/>
    <property type="molecule type" value="Genomic_DNA"/>
</dbReference>
<dbReference type="Proteomes" id="UP001148018">
    <property type="component" value="Unassembled WGS sequence"/>
</dbReference>
<evidence type="ECO:0000256" key="1">
    <source>
        <dbReference type="SAM" id="MobiDB-lite"/>
    </source>
</evidence>
<accession>A0A9Q0DYT7</accession>
<proteinExistence type="predicted"/>
<sequence length="190" mass="21044">MRVVWPAAVCRSSAEDNTPVSRSPSAGPVGFTFAARYDIDLYQDVSKPGSERDSFVWQIRQTWSPCLYRCSTRRLWRGPLDKTKPHPGDFKIRHSLTLGPPTPDNASPRGLPDQTYSHPGTPRPDIASPWDPLDQTLDQTEPHPGDPQIRRTPTLGTPRSDGAPPWGPPDQTEPHPGDPQIRRSLGTPST</sequence>
<dbReference type="AlphaFoldDB" id="A0A9Q0DYT7"/>
<comment type="caution">
    <text evidence="2">The sequence shown here is derived from an EMBL/GenBank/DDBJ whole genome shotgun (WGS) entry which is preliminary data.</text>
</comment>
<reference evidence="2" key="1">
    <citation type="submission" date="2022-07" db="EMBL/GenBank/DDBJ databases">
        <title>Chromosome-level genome of Muraenolepis orangiensis.</title>
        <authorList>
            <person name="Kim J."/>
        </authorList>
    </citation>
    <scope>NUCLEOTIDE SEQUENCE</scope>
    <source>
        <strain evidence="2">KU_S4_2022</strain>
        <tissue evidence="2">Muscle</tissue>
    </source>
</reference>
<feature type="compositionally biased region" description="Basic and acidic residues" evidence="1">
    <location>
        <begin position="79"/>
        <end position="92"/>
    </location>
</feature>
<gene>
    <name evidence="2" type="ORF">NHX12_003451</name>
</gene>
<feature type="region of interest" description="Disordered" evidence="1">
    <location>
        <begin position="77"/>
        <end position="190"/>
    </location>
</feature>
<name>A0A9Q0DYT7_9TELE</name>
<evidence type="ECO:0000313" key="3">
    <source>
        <dbReference type="Proteomes" id="UP001148018"/>
    </source>
</evidence>
<protein>
    <submittedName>
        <fullName evidence="2">Uncharacterized protein</fullName>
    </submittedName>
</protein>
<evidence type="ECO:0000313" key="2">
    <source>
        <dbReference type="EMBL" id="KAJ3597051.1"/>
    </source>
</evidence>